<reference evidence="1 2" key="1">
    <citation type="journal article" date="2013" name="Mar. Genomics">
        <title>Expression of sulfatases in Rhodopirellula baltica and the diversity of sulfatases in the genus Rhodopirellula.</title>
        <authorList>
            <person name="Wegner C.E."/>
            <person name="Richter-Heitmann T."/>
            <person name="Klindworth A."/>
            <person name="Klockow C."/>
            <person name="Richter M."/>
            <person name="Achstetter T."/>
            <person name="Glockner F.O."/>
            <person name="Harder J."/>
        </authorList>
    </citation>
    <scope>NUCLEOTIDE SEQUENCE [LARGE SCALE GENOMIC DNA]</scope>
    <source>
        <strain evidence="1 2">WH47</strain>
    </source>
</reference>
<sequence length="46" mass="5096">MRGPLTSGFWRNFSDARSLNGPFRGVRIELPSEAEASSAEEQLAKE</sequence>
<proteinExistence type="predicted"/>
<accession>F2AW59</accession>
<protein>
    <submittedName>
        <fullName evidence="1">Uncharacterized protein</fullName>
    </submittedName>
</protein>
<organism evidence="1 2">
    <name type="scientific">Rhodopirellula baltica WH47</name>
    <dbReference type="NCBI Taxonomy" id="991778"/>
    <lineage>
        <taxon>Bacteria</taxon>
        <taxon>Pseudomonadati</taxon>
        <taxon>Planctomycetota</taxon>
        <taxon>Planctomycetia</taxon>
        <taxon>Pirellulales</taxon>
        <taxon>Pirellulaceae</taxon>
        <taxon>Rhodopirellula</taxon>
    </lineage>
</organism>
<dbReference type="Proteomes" id="UP000006222">
    <property type="component" value="Unassembled WGS sequence"/>
</dbReference>
<evidence type="ECO:0000313" key="1">
    <source>
        <dbReference type="EMBL" id="EGF26041.1"/>
    </source>
</evidence>
<name>F2AW59_RHOBT</name>
<comment type="caution">
    <text evidence="1">The sequence shown here is derived from an EMBL/GenBank/DDBJ whole genome shotgun (WGS) entry which is preliminary data.</text>
</comment>
<dbReference type="EMBL" id="AFAR01000197">
    <property type="protein sequence ID" value="EGF26041.1"/>
    <property type="molecule type" value="Genomic_DNA"/>
</dbReference>
<dbReference type="AlphaFoldDB" id="F2AW59"/>
<gene>
    <name evidence="1" type="ORF">RBWH47_05883</name>
</gene>
<dbReference type="PATRIC" id="fig|991778.3.peg.4204"/>
<evidence type="ECO:0000313" key="2">
    <source>
        <dbReference type="Proteomes" id="UP000006222"/>
    </source>
</evidence>